<feature type="domain" description="Helicase ATP-binding" evidence="6">
    <location>
        <begin position="9"/>
        <end position="285"/>
    </location>
</feature>
<name>A0A5C0B8P1_9BURK</name>
<dbReference type="Pfam" id="PF13307">
    <property type="entry name" value="Helicase_C_2"/>
    <property type="match status" value="1"/>
</dbReference>
<sequence length="721" mass="78102">MAVFAQGGPLQRAMPGYSPRAQQLELSCCIGEAIAERGTLVAEAGTGTGKTFAYLVPALLHGGKVLISTGTKTLQDQLFTRDLPSLRAALALPVTVALLKGRGNYVCHHHLEMTLHDSRLASRTEVAQLRKIEVFSKQTRRGDKADLADVPENAEIWNRVTSTRDNCLGSECSFYRDCFVMRARKEALEADVVVVNHALFLADLALRDEGISDLLPAADTVVFDEAHQLPAAATRFLGDSVSSHQLLDYARDATVAGLSHARESADWVALGQAVEQSARILRLACAAVEKMPGQRCSIDALPNRGEFGTSVQGVVDSIHKLGRIAAAAGSRHPDLEAIGRRGPELIGRLARWLAGGVPTAMTAPHTSDAADGTASDAEGGQALAANVQATGQSALLMDHPPIAPAAESAWPDTPAASPASTDEAADPDDEWVRWVEVGANFMRLHAAPLSVAKLFSQHRRVGQAWIMTSATLSVHGDFTHFTRQLGLYDAQTGCWESPFDYANQSLLYVPHGVPAPQDPAFLDGFVDALLPLLEASQGSALILCTTLRAVDRIAARLQQVFEDRGWEWPLFRQGERSRRELLDRFRASPHAVLVGSTSFWEGIDVPGDALTLVAIDKLPFAPPDDPVIDARIKASKSRGGNPFFEYQLPEAAIALKQGAGRLIRTERDWGVLMVGDRRLVEKPYGKRLWRGLPPFRRTRSEDDAVGFFAANRPLDEADDKG</sequence>
<dbReference type="SMART" id="SM00491">
    <property type="entry name" value="HELICc2"/>
    <property type="match status" value="1"/>
</dbReference>
<reference evidence="7 8" key="1">
    <citation type="submission" date="2019-08" db="EMBL/GenBank/DDBJ databases">
        <title>Amphibian skin-associated Pigmentiphaga: genome sequence and occurrence across geography and hosts.</title>
        <authorList>
            <person name="Bletz M.C."/>
            <person name="Bunk B."/>
            <person name="Sproeer C."/>
            <person name="Biwer P."/>
            <person name="Reiter S."/>
            <person name="Rabemananjara F.C.E."/>
            <person name="Schulz S."/>
            <person name="Overmann J."/>
            <person name="Vences M."/>
        </authorList>
    </citation>
    <scope>NUCLEOTIDE SEQUENCE [LARGE SCALE GENOMIC DNA]</scope>
    <source>
        <strain evidence="7 8">Mada1488</strain>
    </source>
</reference>
<dbReference type="Pfam" id="PF00270">
    <property type="entry name" value="DEAD"/>
    <property type="match status" value="1"/>
</dbReference>
<evidence type="ECO:0000256" key="4">
    <source>
        <dbReference type="ARBA" id="ARBA00038058"/>
    </source>
</evidence>
<keyword evidence="8" id="KW-1185">Reference proteome</keyword>
<keyword evidence="7" id="KW-0347">Helicase</keyword>
<feature type="region of interest" description="Disordered" evidence="5">
    <location>
        <begin position="403"/>
        <end position="428"/>
    </location>
</feature>
<gene>
    <name evidence="7" type="ORF">FXN63_10270</name>
</gene>
<organism evidence="7 8">
    <name type="scientific">Pigmentiphaga aceris</name>
    <dbReference type="NCBI Taxonomy" id="1940612"/>
    <lineage>
        <taxon>Bacteria</taxon>
        <taxon>Pseudomonadati</taxon>
        <taxon>Pseudomonadota</taxon>
        <taxon>Betaproteobacteria</taxon>
        <taxon>Burkholderiales</taxon>
        <taxon>Alcaligenaceae</taxon>
        <taxon>Pigmentiphaga</taxon>
    </lineage>
</organism>
<dbReference type="InterPro" id="IPR027417">
    <property type="entry name" value="P-loop_NTPase"/>
</dbReference>
<dbReference type="EMBL" id="CP043046">
    <property type="protein sequence ID" value="QEI09227.1"/>
    <property type="molecule type" value="Genomic_DNA"/>
</dbReference>
<dbReference type="Proteomes" id="UP000325161">
    <property type="component" value="Chromosome"/>
</dbReference>
<evidence type="ECO:0000256" key="1">
    <source>
        <dbReference type="ARBA" id="ARBA00022741"/>
    </source>
</evidence>
<dbReference type="InterPro" id="IPR011545">
    <property type="entry name" value="DEAD/DEAH_box_helicase_dom"/>
</dbReference>
<dbReference type="GO" id="GO:0003676">
    <property type="term" value="F:nucleic acid binding"/>
    <property type="evidence" value="ECO:0007669"/>
    <property type="project" value="InterPro"/>
</dbReference>
<evidence type="ECO:0000259" key="6">
    <source>
        <dbReference type="PROSITE" id="PS51193"/>
    </source>
</evidence>
<keyword evidence="1" id="KW-0547">Nucleotide-binding</keyword>
<dbReference type="PROSITE" id="PS51193">
    <property type="entry name" value="HELICASE_ATP_BIND_2"/>
    <property type="match status" value="1"/>
</dbReference>
<protein>
    <submittedName>
        <fullName evidence="7">ATP-dependent DNA helicase</fullName>
    </submittedName>
</protein>
<keyword evidence="2" id="KW-0378">Hydrolase</keyword>
<dbReference type="GO" id="GO:0016818">
    <property type="term" value="F:hydrolase activity, acting on acid anhydrides, in phosphorus-containing anhydrides"/>
    <property type="evidence" value="ECO:0007669"/>
    <property type="project" value="InterPro"/>
</dbReference>
<evidence type="ECO:0000256" key="3">
    <source>
        <dbReference type="ARBA" id="ARBA00022840"/>
    </source>
</evidence>
<dbReference type="SUPFAM" id="SSF52540">
    <property type="entry name" value="P-loop containing nucleoside triphosphate hydrolases"/>
    <property type="match status" value="2"/>
</dbReference>
<dbReference type="OrthoDB" id="9805194at2"/>
<dbReference type="InterPro" id="IPR045028">
    <property type="entry name" value="DinG/Rad3-like"/>
</dbReference>
<dbReference type="RefSeq" id="WP_148819152.1">
    <property type="nucleotide sequence ID" value="NZ_CP043046.1"/>
</dbReference>
<dbReference type="PANTHER" id="PTHR11472:SF34">
    <property type="entry name" value="REGULATOR OF TELOMERE ELONGATION HELICASE 1"/>
    <property type="match status" value="1"/>
</dbReference>
<dbReference type="InterPro" id="IPR014013">
    <property type="entry name" value="Helic_SF1/SF2_ATP-bd_DinG/Rad3"/>
</dbReference>
<comment type="similarity">
    <text evidence="4">Belongs to the helicase family. DinG subfamily.</text>
</comment>
<dbReference type="KEGG" id="pacr:FXN63_10270"/>
<dbReference type="Gene3D" id="3.40.50.300">
    <property type="entry name" value="P-loop containing nucleotide triphosphate hydrolases"/>
    <property type="match status" value="2"/>
</dbReference>
<dbReference type="AlphaFoldDB" id="A0A5C0B8P1"/>
<evidence type="ECO:0000313" key="7">
    <source>
        <dbReference type="EMBL" id="QEI09227.1"/>
    </source>
</evidence>
<evidence type="ECO:0000256" key="2">
    <source>
        <dbReference type="ARBA" id="ARBA00022801"/>
    </source>
</evidence>
<dbReference type="InterPro" id="IPR006555">
    <property type="entry name" value="ATP-dep_Helicase_C"/>
</dbReference>
<dbReference type="GO" id="GO:0003678">
    <property type="term" value="F:DNA helicase activity"/>
    <property type="evidence" value="ECO:0007669"/>
    <property type="project" value="TreeGrafter"/>
</dbReference>
<evidence type="ECO:0000313" key="8">
    <source>
        <dbReference type="Proteomes" id="UP000325161"/>
    </source>
</evidence>
<dbReference type="GO" id="GO:0006281">
    <property type="term" value="P:DNA repair"/>
    <property type="evidence" value="ECO:0007669"/>
    <property type="project" value="TreeGrafter"/>
</dbReference>
<keyword evidence="3" id="KW-0067">ATP-binding</keyword>
<evidence type="ECO:0000256" key="5">
    <source>
        <dbReference type="SAM" id="MobiDB-lite"/>
    </source>
</evidence>
<dbReference type="PANTHER" id="PTHR11472">
    <property type="entry name" value="DNA REPAIR DEAD HELICASE RAD3/XP-D SUBFAMILY MEMBER"/>
    <property type="match status" value="1"/>
</dbReference>
<accession>A0A5C0B8P1</accession>
<proteinExistence type="inferred from homology"/>
<dbReference type="GO" id="GO:0005524">
    <property type="term" value="F:ATP binding"/>
    <property type="evidence" value="ECO:0007669"/>
    <property type="project" value="UniProtKB-KW"/>
</dbReference>